<feature type="domain" description="DUF7035" evidence="2">
    <location>
        <begin position="666"/>
        <end position="753"/>
    </location>
</feature>
<dbReference type="OrthoDB" id="24183at2759"/>
<dbReference type="InterPro" id="IPR056645">
    <property type="entry name" value="DUF7743"/>
</dbReference>
<keyword evidence="1" id="KW-0732">Signal</keyword>
<feature type="chain" id="PRO_5035188798" description="EGF-like domain-containing protein" evidence="1">
    <location>
        <begin position="23"/>
        <end position="753"/>
    </location>
</feature>
<comment type="caution">
    <text evidence="4">The sequence shown here is derived from an EMBL/GenBank/DDBJ whole genome shotgun (WGS) entry which is preliminary data.</text>
</comment>
<evidence type="ECO:0000256" key="1">
    <source>
        <dbReference type="SAM" id="SignalP"/>
    </source>
</evidence>
<dbReference type="EMBL" id="AJWJ01001097">
    <property type="protein sequence ID" value="KAF2068261.1"/>
    <property type="molecule type" value="Genomic_DNA"/>
</dbReference>
<dbReference type="Pfam" id="PF23034">
    <property type="entry name" value="DUF7035"/>
    <property type="match status" value="1"/>
</dbReference>
<evidence type="ECO:0008006" key="6">
    <source>
        <dbReference type="Google" id="ProtNLM"/>
    </source>
</evidence>
<feature type="non-terminal residue" evidence="4">
    <location>
        <position position="753"/>
    </location>
</feature>
<protein>
    <recommendedName>
        <fullName evidence="6">EGF-like domain-containing protein</fullName>
    </recommendedName>
</protein>
<dbReference type="PANTHER" id="PTHR31378">
    <property type="entry name" value="EGF-LIKE DOMAIN-CONTAINING PROTEIN-RELATED-RELATED"/>
    <property type="match status" value="1"/>
</dbReference>
<dbReference type="Pfam" id="PF24893">
    <property type="entry name" value="DUF7743"/>
    <property type="match status" value="1"/>
</dbReference>
<reference evidence="4" key="1">
    <citation type="submission" date="2020-01" db="EMBL/GenBank/DDBJ databases">
        <title>Development of genomics and gene disruption for Polysphondylium violaceum indicates a role for the polyketide synthase stlB in stalk morphogenesis.</title>
        <authorList>
            <person name="Narita B."/>
            <person name="Kawabe Y."/>
            <person name="Kin K."/>
            <person name="Saito T."/>
            <person name="Gibbs R."/>
            <person name="Kuspa A."/>
            <person name="Muzny D."/>
            <person name="Queller D."/>
            <person name="Richards S."/>
            <person name="Strassman J."/>
            <person name="Sucgang R."/>
            <person name="Worley K."/>
            <person name="Schaap P."/>
        </authorList>
    </citation>
    <scope>NUCLEOTIDE SEQUENCE</scope>
    <source>
        <strain evidence="4">QSvi11</strain>
    </source>
</reference>
<dbReference type="AlphaFoldDB" id="A0A8J4PRK1"/>
<dbReference type="Proteomes" id="UP000695562">
    <property type="component" value="Unassembled WGS sequence"/>
</dbReference>
<feature type="domain" description="DUF7743" evidence="3">
    <location>
        <begin position="431"/>
        <end position="532"/>
    </location>
</feature>
<name>A0A8J4PRK1_9MYCE</name>
<proteinExistence type="predicted"/>
<keyword evidence="5" id="KW-1185">Reference proteome</keyword>
<evidence type="ECO:0000313" key="4">
    <source>
        <dbReference type="EMBL" id="KAF2068261.1"/>
    </source>
</evidence>
<gene>
    <name evidence="4" type="ORF">CYY_010414</name>
</gene>
<sequence>MKSSLFILIFVFVFLSFNHTNAFTARYAKTLADYNSYASYSGFCQYTYNVFLDVSYAGMTYFPVQDVIVGNFLDNSTDSHSYFLLGFSKPPSDGVFNFQITIGSDTQTLDIPFNCKEFPTPIIRDIGFQTPFPLTSPYKFTIYIENKEANFGQMITEINATYWQVYGDFTGLKTYTFNFQNSHPSNETEYLEFKINFPGSGYVKTYNLVVPTNVTPQEITYIQSSPTTQVLTSKFSLSLDYKKTLDIPLFVNSEVGFTGSTFSPVYGNSSNATCKAVFDISQYETSPISFNVFSHQAQQPIDLGSSFSISLVYPSILSPTRTFNTAQQLTILGFASKVLQVEYQNQNLLYRSVAKVVQFSPNIAQRQVPYAPSYYLDDGSYGIVSGTSDNYKMQFNFVRSKYDLQSPQQLYFFNADYTNPTNIPTTGSAVSDNYFPLLTNIQVITMPSGFNRYFNVRFSAVDDLAGIRMLFFTSSNIDTTPIFTSSLIQGNYLDGTYEAIFDAPYYYSILFQVFDYASQNTPYGPQYYTTNEWTRSLIVTNPPEENILTGYCDDDFTSASWSHNDIDLSSSSYYTKLQFNLFNADKLFSPTLIFIGYDNLPLETFYGYWNETSEQYEIVVKVPARTFTGVVQYKIYLKCGLGYTYESTVLNSMYPSSELRVFSNDADMFGPELIDLSQLPGQVATVATGGGEIGWKFKVYDRLNGFEYGNITIVSDRDLAEYTFVLDPNIPSQEISIKINEKCLSQTYSIKNI</sequence>
<dbReference type="InterPro" id="IPR055463">
    <property type="entry name" value="DUF7035"/>
</dbReference>
<accession>A0A8J4PRK1</accession>
<evidence type="ECO:0000313" key="5">
    <source>
        <dbReference type="Proteomes" id="UP000695562"/>
    </source>
</evidence>
<feature type="signal peptide" evidence="1">
    <location>
        <begin position="1"/>
        <end position="22"/>
    </location>
</feature>
<evidence type="ECO:0000259" key="2">
    <source>
        <dbReference type="Pfam" id="PF23034"/>
    </source>
</evidence>
<dbReference type="PANTHER" id="PTHR31378:SF29">
    <property type="entry name" value="EGF-LIKE DOMAIN-CONTAINING PROTEIN-RELATED"/>
    <property type="match status" value="1"/>
</dbReference>
<organism evidence="4 5">
    <name type="scientific">Polysphondylium violaceum</name>
    <dbReference type="NCBI Taxonomy" id="133409"/>
    <lineage>
        <taxon>Eukaryota</taxon>
        <taxon>Amoebozoa</taxon>
        <taxon>Evosea</taxon>
        <taxon>Eumycetozoa</taxon>
        <taxon>Dictyostelia</taxon>
        <taxon>Dictyosteliales</taxon>
        <taxon>Dictyosteliaceae</taxon>
        <taxon>Polysphondylium</taxon>
    </lineage>
</organism>
<evidence type="ECO:0000259" key="3">
    <source>
        <dbReference type="Pfam" id="PF24893"/>
    </source>
</evidence>